<protein>
    <submittedName>
        <fullName evidence="1">Uncharacterized protein</fullName>
    </submittedName>
</protein>
<dbReference type="EMBL" id="KZ826335">
    <property type="protein sequence ID" value="PYI08417.1"/>
    <property type="molecule type" value="Genomic_DNA"/>
</dbReference>
<keyword evidence="2" id="KW-1185">Reference proteome</keyword>
<dbReference type="AlphaFoldDB" id="A0A319EDZ8"/>
<dbReference type="STRING" id="1448318.A0A319EDZ8"/>
<dbReference type="VEuPathDB" id="FungiDB:BO78DRAFT_416869"/>
<dbReference type="Proteomes" id="UP000248423">
    <property type="component" value="Unassembled WGS sequence"/>
</dbReference>
<proteinExistence type="predicted"/>
<reference evidence="1 2" key="1">
    <citation type="submission" date="2018-02" db="EMBL/GenBank/DDBJ databases">
        <title>The genomes of Aspergillus section Nigri reveals drivers in fungal speciation.</title>
        <authorList>
            <consortium name="DOE Joint Genome Institute"/>
            <person name="Vesth T.C."/>
            <person name="Nybo J."/>
            <person name="Theobald S."/>
            <person name="Brandl J."/>
            <person name="Frisvad J.C."/>
            <person name="Nielsen K.F."/>
            <person name="Lyhne E.K."/>
            <person name="Kogle M.E."/>
            <person name="Kuo A."/>
            <person name="Riley R."/>
            <person name="Clum A."/>
            <person name="Nolan M."/>
            <person name="Lipzen A."/>
            <person name="Salamov A."/>
            <person name="Henrissat B."/>
            <person name="Wiebenga A."/>
            <person name="De vries R.P."/>
            <person name="Grigoriev I.V."/>
            <person name="Mortensen U.H."/>
            <person name="Andersen M.R."/>
            <person name="Baker S.E."/>
        </authorList>
    </citation>
    <scope>NUCLEOTIDE SEQUENCE [LARGE SCALE GENOMIC DNA]</scope>
    <source>
        <strain evidence="1 2">CBS 121057</strain>
    </source>
</reference>
<evidence type="ECO:0000313" key="1">
    <source>
        <dbReference type="EMBL" id="PYI08417.1"/>
    </source>
</evidence>
<gene>
    <name evidence="1" type="ORF">BO78DRAFT_416869</name>
</gene>
<dbReference type="OrthoDB" id="5419927at2759"/>
<sequence length="113" mass="12392">MLLDELLRQLRPTRTVYCLVNGAVLLEGEGYATEALRILQQLVTLVTDPKIRVPVKLLLNSTRSRHIVRAGFTDVGELLDVGALAGHGRMPSEAGMTRELGDAVGKLADWWNA</sequence>
<evidence type="ECO:0000313" key="2">
    <source>
        <dbReference type="Proteomes" id="UP000248423"/>
    </source>
</evidence>
<organism evidence="1 2">
    <name type="scientific">Aspergillus sclerotiicarbonarius (strain CBS 121057 / IBT 28362)</name>
    <dbReference type="NCBI Taxonomy" id="1448318"/>
    <lineage>
        <taxon>Eukaryota</taxon>
        <taxon>Fungi</taxon>
        <taxon>Dikarya</taxon>
        <taxon>Ascomycota</taxon>
        <taxon>Pezizomycotina</taxon>
        <taxon>Eurotiomycetes</taxon>
        <taxon>Eurotiomycetidae</taxon>
        <taxon>Eurotiales</taxon>
        <taxon>Aspergillaceae</taxon>
        <taxon>Aspergillus</taxon>
        <taxon>Aspergillus subgen. Circumdati</taxon>
    </lineage>
</organism>
<accession>A0A319EDZ8</accession>
<name>A0A319EDZ8_ASPSB</name>